<evidence type="ECO:0000313" key="1">
    <source>
        <dbReference type="EMBL" id="GAA0667457.1"/>
    </source>
</evidence>
<protein>
    <submittedName>
        <fullName evidence="1">Uncharacterized protein</fullName>
    </submittedName>
</protein>
<dbReference type="EMBL" id="BAAAGU010000075">
    <property type="protein sequence ID" value="GAA0667457.1"/>
    <property type="molecule type" value="Genomic_DNA"/>
</dbReference>
<proteinExistence type="predicted"/>
<accession>A0ABP3SWS5</accession>
<gene>
    <name evidence="1" type="ORF">GCM10009535_54120</name>
</gene>
<organism evidence="1 2">
    <name type="scientific">Streptomyces thermocarboxydovorans</name>
    <dbReference type="NCBI Taxonomy" id="59298"/>
    <lineage>
        <taxon>Bacteria</taxon>
        <taxon>Bacillati</taxon>
        <taxon>Actinomycetota</taxon>
        <taxon>Actinomycetes</taxon>
        <taxon>Kitasatosporales</taxon>
        <taxon>Streptomycetaceae</taxon>
        <taxon>Streptomyces</taxon>
    </lineage>
</organism>
<name>A0ABP3SWS5_9ACTN</name>
<evidence type="ECO:0000313" key="2">
    <source>
        <dbReference type="Proteomes" id="UP001500724"/>
    </source>
</evidence>
<comment type="caution">
    <text evidence="1">The sequence shown here is derived from an EMBL/GenBank/DDBJ whole genome shotgun (WGS) entry which is preliminary data.</text>
</comment>
<reference evidence="2" key="1">
    <citation type="journal article" date="2019" name="Int. J. Syst. Evol. Microbiol.">
        <title>The Global Catalogue of Microorganisms (GCM) 10K type strain sequencing project: providing services to taxonomists for standard genome sequencing and annotation.</title>
        <authorList>
            <consortium name="The Broad Institute Genomics Platform"/>
            <consortium name="The Broad Institute Genome Sequencing Center for Infectious Disease"/>
            <person name="Wu L."/>
            <person name="Ma J."/>
        </authorList>
    </citation>
    <scope>NUCLEOTIDE SEQUENCE [LARGE SCALE GENOMIC DNA]</scope>
    <source>
        <strain evidence="2">JCM 10367</strain>
    </source>
</reference>
<sequence length="70" mass="7247">MGAIEGSADAVAFPSGAPQASKVIENRSFGAHEEQGEVAVLVDDLVLGQFFVLAVPDGHAHPSAVMRLMT</sequence>
<dbReference type="Proteomes" id="UP001500724">
    <property type="component" value="Unassembled WGS sequence"/>
</dbReference>
<keyword evidence="2" id="KW-1185">Reference proteome</keyword>